<dbReference type="InterPro" id="IPR007941">
    <property type="entry name" value="DUF726"/>
</dbReference>
<dbReference type="AlphaFoldDB" id="A0A7J6UZ40"/>
<proteinExistence type="predicted"/>
<dbReference type="EMBL" id="JABWDY010041024">
    <property type="protein sequence ID" value="KAF5177711.1"/>
    <property type="molecule type" value="Genomic_DNA"/>
</dbReference>
<evidence type="ECO:0000256" key="2">
    <source>
        <dbReference type="ARBA" id="ARBA00022692"/>
    </source>
</evidence>
<keyword evidence="3" id="KW-1133">Transmembrane helix</keyword>
<keyword evidence="2 5" id="KW-0812">Transmembrane</keyword>
<gene>
    <name evidence="5" type="ORF">FRX31_032703</name>
</gene>
<evidence type="ECO:0000313" key="6">
    <source>
        <dbReference type="Proteomes" id="UP000554482"/>
    </source>
</evidence>
<dbReference type="GO" id="GO:0016020">
    <property type="term" value="C:membrane"/>
    <property type="evidence" value="ECO:0007669"/>
    <property type="project" value="UniProtKB-SubCell"/>
</dbReference>
<sequence length="133" mass="14758">MVKSSMLLPTHRYAAGGLIALALNQAQIHQTRPLGISDEEERVSNCSSSSDSVSDDPQLWIHESSGLLRPIFRFLEIDSIAWLGLEETGWSFPAKHHIGANRDSVTVLKTKFAQTCFGLLANSLPGYNCYYNF</sequence>
<comment type="subcellular location">
    <subcellularLocation>
        <location evidence="1">Membrane</location>
        <topology evidence="1">Multi-pass membrane protein</topology>
    </subcellularLocation>
</comment>
<dbReference type="Proteomes" id="UP000554482">
    <property type="component" value="Unassembled WGS sequence"/>
</dbReference>
<dbReference type="PANTHER" id="PTHR17920:SF24">
    <property type="entry name" value="ALPHA_BETA HYDROLASE-RELATED"/>
    <property type="match status" value="1"/>
</dbReference>
<name>A0A7J6UZ40_THATH</name>
<keyword evidence="4" id="KW-0472">Membrane</keyword>
<reference evidence="5 6" key="1">
    <citation type="submission" date="2020-06" db="EMBL/GenBank/DDBJ databases">
        <title>Transcriptomic and genomic resources for Thalictrum thalictroides and T. hernandezii: Facilitating candidate gene discovery in an emerging model plant lineage.</title>
        <authorList>
            <person name="Arias T."/>
            <person name="Riano-Pachon D.M."/>
            <person name="Di Stilio V.S."/>
        </authorList>
    </citation>
    <scope>NUCLEOTIDE SEQUENCE [LARGE SCALE GENOMIC DNA]</scope>
    <source>
        <strain evidence="6">cv. WT478/WT964</strain>
        <tissue evidence="5">Leaves</tissue>
    </source>
</reference>
<dbReference type="PANTHER" id="PTHR17920">
    <property type="entry name" value="TRANSMEMBRANE AND COILED-COIL DOMAIN-CONTAINING PROTEIN 4 TMCO4"/>
    <property type="match status" value="1"/>
</dbReference>
<evidence type="ECO:0000313" key="5">
    <source>
        <dbReference type="EMBL" id="KAF5177711.1"/>
    </source>
</evidence>
<accession>A0A7J6UZ40</accession>
<evidence type="ECO:0000256" key="4">
    <source>
        <dbReference type="ARBA" id="ARBA00023136"/>
    </source>
</evidence>
<evidence type="ECO:0000256" key="3">
    <source>
        <dbReference type="ARBA" id="ARBA00022989"/>
    </source>
</evidence>
<keyword evidence="6" id="KW-1185">Reference proteome</keyword>
<evidence type="ECO:0000256" key="1">
    <source>
        <dbReference type="ARBA" id="ARBA00004141"/>
    </source>
</evidence>
<dbReference type="OrthoDB" id="277931at2759"/>
<organism evidence="5 6">
    <name type="scientific">Thalictrum thalictroides</name>
    <name type="common">Rue-anemone</name>
    <name type="synonym">Anemone thalictroides</name>
    <dbReference type="NCBI Taxonomy" id="46969"/>
    <lineage>
        <taxon>Eukaryota</taxon>
        <taxon>Viridiplantae</taxon>
        <taxon>Streptophyta</taxon>
        <taxon>Embryophyta</taxon>
        <taxon>Tracheophyta</taxon>
        <taxon>Spermatophyta</taxon>
        <taxon>Magnoliopsida</taxon>
        <taxon>Ranunculales</taxon>
        <taxon>Ranunculaceae</taxon>
        <taxon>Thalictroideae</taxon>
        <taxon>Thalictrum</taxon>
    </lineage>
</organism>
<protein>
    <submittedName>
        <fullName evidence="5">Transmembrane/coiled-coil protein</fullName>
    </submittedName>
</protein>
<comment type="caution">
    <text evidence="5">The sequence shown here is derived from an EMBL/GenBank/DDBJ whole genome shotgun (WGS) entry which is preliminary data.</text>
</comment>